<keyword evidence="9" id="KW-1185">Reference proteome</keyword>
<comment type="catalytic activity">
    <reaction evidence="1">
        <text>S-ubiquitinyl-[E2 ubiquitin-conjugating enzyme]-L-cysteine + [acceptor protein]-L-lysine = [E2 ubiquitin-conjugating enzyme]-L-cysteine + N(6)-ubiquitinyl-[acceptor protein]-L-lysine.</text>
        <dbReference type="EC" id="2.3.2.27"/>
    </reaction>
</comment>
<accession>A0AB40BR63</accession>
<dbReference type="InterPro" id="IPR051348">
    <property type="entry name" value="U-box_ubiquitin_ligases"/>
</dbReference>
<evidence type="ECO:0000256" key="3">
    <source>
        <dbReference type="ARBA" id="ARBA00012483"/>
    </source>
</evidence>
<dbReference type="Gene3D" id="3.30.200.20">
    <property type="entry name" value="Phosphorylase Kinase, domain 1"/>
    <property type="match status" value="1"/>
</dbReference>
<dbReference type="SUPFAM" id="SSF52402">
    <property type="entry name" value="Adenine nucleotide alpha hydrolases-like"/>
    <property type="match status" value="1"/>
</dbReference>
<dbReference type="CDD" id="cd01989">
    <property type="entry name" value="USP_STK_Ubox_N"/>
    <property type="match status" value="1"/>
</dbReference>
<evidence type="ECO:0000256" key="6">
    <source>
        <dbReference type="SAM" id="MobiDB-lite"/>
    </source>
</evidence>
<dbReference type="PROSITE" id="PS51698">
    <property type="entry name" value="U_BOX"/>
    <property type="match status" value="1"/>
</dbReference>
<feature type="domain" description="U-box" evidence="8">
    <location>
        <begin position="781"/>
        <end position="852"/>
    </location>
</feature>
<dbReference type="GO" id="GO:0061630">
    <property type="term" value="F:ubiquitin protein ligase activity"/>
    <property type="evidence" value="ECO:0007669"/>
    <property type="project" value="UniProtKB-EC"/>
</dbReference>
<dbReference type="InterPro" id="IPR011009">
    <property type="entry name" value="Kinase-like_dom_sf"/>
</dbReference>
<dbReference type="Gene3D" id="3.30.40.10">
    <property type="entry name" value="Zinc/RING finger domain, C3HC4 (zinc finger)"/>
    <property type="match status" value="1"/>
</dbReference>
<keyword evidence="4" id="KW-0808">Transferase</keyword>
<dbReference type="GO" id="GO:0016567">
    <property type="term" value="P:protein ubiquitination"/>
    <property type="evidence" value="ECO:0007669"/>
    <property type="project" value="InterPro"/>
</dbReference>
<dbReference type="Gene3D" id="1.10.510.10">
    <property type="entry name" value="Transferase(Phosphotransferase) domain 1"/>
    <property type="match status" value="1"/>
</dbReference>
<feature type="domain" description="Protein kinase" evidence="7">
    <location>
        <begin position="507"/>
        <end position="778"/>
    </location>
</feature>
<proteinExistence type="predicted"/>
<dbReference type="InterPro" id="IPR000719">
    <property type="entry name" value="Prot_kinase_dom"/>
</dbReference>
<dbReference type="InterPro" id="IPR003613">
    <property type="entry name" value="Ubox_domain"/>
</dbReference>
<organism evidence="9 10">
    <name type="scientific">Dioscorea cayennensis subsp. rotundata</name>
    <name type="common">White Guinea yam</name>
    <name type="synonym">Dioscorea rotundata</name>
    <dbReference type="NCBI Taxonomy" id="55577"/>
    <lineage>
        <taxon>Eukaryota</taxon>
        <taxon>Viridiplantae</taxon>
        <taxon>Streptophyta</taxon>
        <taxon>Embryophyta</taxon>
        <taxon>Tracheophyta</taxon>
        <taxon>Spermatophyta</taxon>
        <taxon>Magnoliopsida</taxon>
        <taxon>Liliopsida</taxon>
        <taxon>Dioscoreales</taxon>
        <taxon>Dioscoreaceae</taxon>
        <taxon>Dioscorea</taxon>
    </lineage>
</organism>
<dbReference type="SMART" id="SM00220">
    <property type="entry name" value="S_TKc"/>
    <property type="match status" value="1"/>
</dbReference>
<feature type="region of interest" description="Disordered" evidence="6">
    <location>
        <begin position="1"/>
        <end position="39"/>
    </location>
</feature>
<evidence type="ECO:0000256" key="2">
    <source>
        <dbReference type="ARBA" id="ARBA00004906"/>
    </source>
</evidence>
<comment type="pathway">
    <text evidence="2">Protein modification; protein ubiquitination.</text>
</comment>
<dbReference type="Pfam" id="PF04564">
    <property type="entry name" value="U-box"/>
    <property type="match status" value="1"/>
</dbReference>
<evidence type="ECO:0000256" key="5">
    <source>
        <dbReference type="ARBA" id="ARBA00022786"/>
    </source>
</evidence>
<dbReference type="GO" id="GO:0004672">
    <property type="term" value="F:protein kinase activity"/>
    <property type="evidence" value="ECO:0007669"/>
    <property type="project" value="InterPro"/>
</dbReference>
<dbReference type="Pfam" id="PF00069">
    <property type="entry name" value="Pkinase"/>
    <property type="match status" value="1"/>
</dbReference>
<evidence type="ECO:0000259" key="8">
    <source>
        <dbReference type="PROSITE" id="PS51698"/>
    </source>
</evidence>
<gene>
    <name evidence="10" type="primary">LOC120265577</name>
</gene>
<dbReference type="Gene3D" id="3.40.50.620">
    <property type="entry name" value="HUPs"/>
    <property type="match status" value="1"/>
</dbReference>
<name>A0AB40BR63_DIOCR</name>
<reference evidence="10" key="1">
    <citation type="submission" date="2025-08" db="UniProtKB">
        <authorList>
            <consortium name="RefSeq"/>
        </authorList>
    </citation>
    <scope>IDENTIFICATION</scope>
</reference>
<sequence length="852" mass="95719">MELLSPSLPPNPAAVRFVGTPPRVPTRSTLSSPVASPSPRIVDGPENRVYVAVGKSPEKTAALLRWTFRRFRCKQVWIVHVHQPSSTIPTLLGRLPVSQANDDLVSAYRKVEREDAKKALLSYLTICYREQVQGKIIMTEAGQITEGILDVVTKHKIHKLVVGEIPDSCFKVKGRSSLTTYIAKKAPPFCEIWFVAKGKLVWAKDASEFANSELTDFRSDTSVIGDSERYSLSSLQSPLSKATLHEEVRCNSLAMRDLAEEARNIVLNKIHDVEIAVSPSISSTVDTPNLCESRNSTSLASASSFFASPVDGRSMPSFSIQEPDMEVWHEIMEYSMMNIGQSKQQAFTEYKKCKELEAEMAKALYRDKTFEAALHRETKLRRVFDDELSATKKKQQLLVHQTNETTRELENTMRNVTLLNQYAQEVAQQRDNAAEQLDLIQASIMALNIDNQSVQAEREAVIKNLEEWKYKNSAGFRRCKRVIDYGVDHFNFTEFSFSDLQAATCEFSECFKLGKGGYGSVVYKGEILSRTVAIKNLDPHNVYGQSEFQQEVYVLSKLRHPHLVTLVGVCPEALSLVYEYLPNGTLHDHLFCRTSMTPLTWRVRASIAAQISSALLFLHTSKPEKIIHGDLKPENIFLDSDFNCKIGDFRICRLVPQETRHCPLFCRITKPQGLFPYADPECQKTGDLTPKSDAYAFGIIVLQLLTGKPPLGLASEVRRAISTGKLPSLLDQTAGEWPISTATKLAEIGLQCAEVNSRDRLELTPVVVKELEDLHSMEERPVPSIFLCPILKEIMHDPHVAADGFTYEGSALRGWFQDGWKTSPMTNLKLEHLNLIPNNALRIAIQDWLCQP</sequence>
<evidence type="ECO:0000259" key="7">
    <source>
        <dbReference type="PROSITE" id="PS50011"/>
    </source>
</evidence>
<protein>
    <recommendedName>
        <fullName evidence="3">RING-type E3 ubiquitin transferase</fullName>
        <ecNumber evidence="3">2.3.2.27</ecNumber>
    </recommendedName>
</protein>
<dbReference type="RefSeq" id="XP_039129448.1">
    <property type="nucleotide sequence ID" value="XM_039273514.1"/>
</dbReference>
<keyword evidence="5" id="KW-0833">Ubl conjugation pathway</keyword>
<evidence type="ECO:0000256" key="4">
    <source>
        <dbReference type="ARBA" id="ARBA00022679"/>
    </source>
</evidence>
<dbReference type="SUPFAM" id="SSF57850">
    <property type="entry name" value="RING/U-box"/>
    <property type="match status" value="1"/>
</dbReference>
<evidence type="ECO:0000313" key="10">
    <source>
        <dbReference type="RefSeq" id="XP_039129448.1"/>
    </source>
</evidence>
<dbReference type="Proteomes" id="UP001515500">
    <property type="component" value="Chromosome 7"/>
</dbReference>
<dbReference type="PANTHER" id="PTHR45647">
    <property type="entry name" value="OS02G0152300 PROTEIN"/>
    <property type="match status" value="1"/>
</dbReference>
<dbReference type="CDD" id="cd16655">
    <property type="entry name" value="RING-Ubox_WDSUB1-like"/>
    <property type="match status" value="1"/>
</dbReference>
<evidence type="ECO:0000313" key="9">
    <source>
        <dbReference type="Proteomes" id="UP001515500"/>
    </source>
</evidence>
<dbReference type="PROSITE" id="PS00108">
    <property type="entry name" value="PROTEIN_KINASE_ST"/>
    <property type="match status" value="1"/>
</dbReference>
<dbReference type="AlphaFoldDB" id="A0AB40BR63"/>
<dbReference type="PROSITE" id="PS50011">
    <property type="entry name" value="PROTEIN_KINASE_DOM"/>
    <property type="match status" value="1"/>
</dbReference>
<dbReference type="PANTHER" id="PTHR45647:SF43">
    <property type="entry name" value="OS10G0100500 PROTEIN"/>
    <property type="match status" value="1"/>
</dbReference>
<dbReference type="InterPro" id="IPR008271">
    <property type="entry name" value="Ser/Thr_kinase_AS"/>
</dbReference>
<dbReference type="SMART" id="SM00504">
    <property type="entry name" value="Ubox"/>
    <property type="match status" value="1"/>
</dbReference>
<dbReference type="SUPFAM" id="SSF56112">
    <property type="entry name" value="Protein kinase-like (PK-like)"/>
    <property type="match status" value="1"/>
</dbReference>
<dbReference type="InterPro" id="IPR014729">
    <property type="entry name" value="Rossmann-like_a/b/a_fold"/>
</dbReference>
<feature type="compositionally biased region" description="Polar residues" evidence="6">
    <location>
        <begin position="26"/>
        <end position="35"/>
    </location>
</feature>
<dbReference type="GeneID" id="120265577"/>
<evidence type="ECO:0000256" key="1">
    <source>
        <dbReference type="ARBA" id="ARBA00000900"/>
    </source>
</evidence>
<dbReference type="InterPro" id="IPR013083">
    <property type="entry name" value="Znf_RING/FYVE/PHD"/>
</dbReference>
<dbReference type="GO" id="GO:0005524">
    <property type="term" value="F:ATP binding"/>
    <property type="evidence" value="ECO:0007669"/>
    <property type="project" value="InterPro"/>
</dbReference>
<dbReference type="EC" id="2.3.2.27" evidence="3"/>